<feature type="transmembrane region" description="Helical" evidence="1">
    <location>
        <begin position="227"/>
        <end position="253"/>
    </location>
</feature>
<feature type="transmembrane region" description="Helical" evidence="1">
    <location>
        <begin position="273"/>
        <end position="291"/>
    </location>
</feature>
<organism evidence="2 3">
    <name type="scientific">Halalkalibaculum roseum</name>
    <dbReference type="NCBI Taxonomy" id="2709311"/>
    <lineage>
        <taxon>Bacteria</taxon>
        <taxon>Pseudomonadati</taxon>
        <taxon>Balneolota</taxon>
        <taxon>Balneolia</taxon>
        <taxon>Balneolales</taxon>
        <taxon>Balneolaceae</taxon>
        <taxon>Halalkalibaculum</taxon>
    </lineage>
</organism>
<dbReference type="EMBL" id="JAALLT010000003">
    <property type="protein sequence ID" value="NGP77065.1"/>
    <property type="molecule type" value="Genomic_DNA"/>
</dbReference>
<keyword evidence="1" id="KW-0812">Transmembrane</keyword>
<dbReference type="AlphaFoldDB" id="A0A6M1T4Z4"/>
<dbReference type="PANTHER" id="PTHR34289:SF8">
    <property type="entry name" value="DUF819 DOMAIN-CONTAINING PROTEIN"/>
    <property type="match status" value="1"/>
</dbReference>
<evidence type="ECO:0000313" key="3">
    <source>
        <dbReference type="Proteomes" id="UP000473278"/>
    </source>
</evidence>
<comment type="caution">
    <text evidence="2">The sequence shown here is derived from an EMBL/GenBank/DDBJ whole genome shotgun (WGS) entry which is preliminary data.</text>
</comment>
<feature type="transmembrane region" description="Helical" evidence="1">
    <location>
        <begin position="6"/>
        <end position="30"/>
    </location>
</feature>
<feature type="transmembrane region" description="Helical" evidence="1">
    <location>
        <begin position="104"/>
        <end position="130"/>
    </location>
</feature>
<keyword evidence="1" id="KW-0472">Membrane</keyword>
<feature type="transmembrane region" description="Helical" evidence="1">
    <location>
        <begin position="360"/>
        <end position="381"/>
    </location>
</feature>
<feature type="transmembrane region" description="Helical" evidence="1">
    <location>
        <begin position="387"/>
        <end position="408"/>
    </location>
</feature>
<dbReference type="InterPro" id="IPR008537">
    <property type="entry name" value="DUF819"/>
</dbReference>
<reference evidence="2 3" key="1">
    <citation type="submission" date="2020-02" db="EMBL/GenBank/DDBJ databases">
        <title>Balneolaceae bacterium YR4-1, complete genome.</title>
        <authorList>
            <person name="Li Y."/>
            <person name="Wu S."/>
        </authorList>
    </citation>
    <scope>NUCLEOTIDE SEQUENCE [LARGE SCALE GENOMIC DNA]</scope>
    <source>
        <strain evidence="2 3">YR4-1</strain>
    </source>
</reference>
<protein>
    <submittedName>
        <fullName evidence="2">DUF819 family protein</fullName>
    </submittedName>
</protein>
<keyword evidence="1" id="KW-1133">Transmembrane helix</keyword>
<gene>
    <name evidence="2" type="ORF">G3570_10505</name>
</gene>
<keyword evidence="3" id="KW-1185">Reference proteome</keyword>
<feature type="transmembrane region" description="Helical" evidence="1">
    <location>
        <begin position="71"/>
        <end position="92"/>
    </location>
</feature>
<dbReference type="PANTHER" id="PTHR34289">
    <property type="entry name" value="PROTEIN, PUTATIVE (DUF819)-RELATED"/>
    <property type="match status" value="1"/>
</dbReference>
<dbReference type="RefSeq" id="WP_165142066.1">
    <property type="nucleotide sequence ID" value="NZ_JAALLT010000003.1"/>
</dbReference>
<accession>A0A6M1T4Z4</accession>
<dbReference type="Proteomes" id="UP000473278">
    <property type="component" value="Unassembled WGS sequence"/>
</dbReference>
<evidence type="ECO:0000313" key="2">
    <source>
        <dbReference type="EMBL" id="NGP77065.1"/>
    </source>
</evidence>
<proteinExistence type="predicted"/>
<dbReference type="Pfam" id="PF05684">
    <property type="entry name" value="DUF819"/>
    <property type="match status" value="1"/>
</dbReference>
<feature type="transmembrane region" description="Helical" evidence="1">
    <location>
        <begin position="333"/>
        <end position="353"/>
    </location>
</feature>
<sequence>MESIIFAAPLFTNDAVVLGILLLILAAIFITSNSDNPFWQKFYTFIPSLLLCYFIPSIFNSMGIISGEESQLYFVASRYLLPASLVLLTLSIDFKGILGLGPKAIIMFLAGTLGIVIGGPLALIVFSYIAPGVVGGAGPEEIWRGLSTVAGSWIGGGANQTAMYEIYDPSDELFSAMITVDIIVANIWLGFLLYGAGISDRIDNWFKADASPITELRKKIESYKASISRIASLADITTICAVAFGITAIAHVGADTVTPWINDNFPALRDLSLGSPFFWIIVIATTGGLGLSFTRARKLEGAGASKIGSLFLYILVATIGMKMDVLAIFESPGFFMIGILWILIHVFILFVVAKIINAPFFFIAVGSQANIGGAASAPIVASAFHPALAPVGVLLAVLGYALGTYAAIICSEIMRFVS</sequence>
<feature type="transmembrane region" description="Helical" evidence="1">
    <location>
        <begin position="303"/>
        <end position="321"/>
    </location>
</feature>
<feature type="transmembrane region" description="Helical" evidence="1">
    <location>
        <begin position="173"/>
        <end position="194"/>
    </location>
</feature>
<evidence type="ECO:0000256" key="1">
    <source>
        <dbReference type="SAM" id="Phobius"/>
    </source>
</evidence>
<feature type="transmembrane region" description="Helical" evidence="1">
    <location>
        <begin position="42"/>
        <end position="65"/>
    </location>
</feature>
<name>A0A6M1T4Z4_9BACT</name>